<dbReference type="AlphaFoldDB" id="A0A653F1Z5"/>
<name>A0A653F1Z5_9MYCO</name>
<proteinExistence type="predicted"/>
<dbReference type="EMBL" id="LR589174">
    <property type="protein sequence ID" value="VTP03804.1"/>
    <property type="molecule type" value="Genomic_DNA"/>
</dbReference>
<protein>
    <submittedName>
        <fullName evidence="2">Uncharacterized protein</fullName>
    </submittedName>
</protein>
<evidence type="ECO:0000313" key="2">
    <source>
        <dbReference type="EMBL" id="VTP03804.1"/>
    </source>
</evidence>
<evidence type="ECO:0000256" key="1">
    <source>
        <dbReference type="SAM" id="MobiDB-lite"/>
    </source>
</evidence>
<accession>A0A653F1Z5</accession>
<gene>
    <name evidence="2" type="ORF">BIN_B_05262</name>
</gene>
<organism evidence="2">
    <name type="scientific">Mycobacterium riyadhense</name>
    <dbReference type="NCBI Taxonomy" id="486698"/>
    <lineage>
        <taxon>Bacteria</taxon>
        <taxon>Bacillati</taxon>
        <taxon>Actinomycetota</taxon>
        <taxon>Actinomycetes</taxon>
        <taxon>Mycobacteriales</taxon>
        <taxon>Mycobacteriaceae</taxon>
        <taxon>Mycobacterium</taxon>
    </lineage>
</organism>
<sequence length="123" mass="13536">MPGASSVVNVNQHELARIFRRRAAQQSIRGRGSHIRCLPLGYGHCCLGDKHQPGLHQFGVTEPGLQHPQRAMQPTSRPIGKRSRTGDRRGGQHHLRGAGTGTDRLDQSHQVRETLNILGEDIG</sequence>
<feature type="region of interest" description="Disordered" evidence="1">
    <location>
        <begin position="57"/>
        <end position="109"/>
    </location>
</feature>
<reference evidence="2" key="1">
    <citation type="submission" date="2019-05" db="EMBL/GenBank/DDBJ databases">
        <authorList>
            <person name="Naeem R."/>
            <person name="Antony C."/>
            <person name="Guan Q."/>
        </authorList>
    </citation>
    <scope>NUCLEOTIDE SEQUENCE</scope>
    <source>
        <strain evidence="2">2</strain>
    </source>
</reference>